<reference evidence="2" key="1">
    <citation type="submission" date="2021-01" db="EMBL/GenBank/DDBJ databases">
        <title>Whole genome shotgun sequence of Virgisporangium aurantiacum NBRC 16421.</title>
        <authorList>
            <person name="Komaki H."/>
            <person name="Tamura T."/>
        </authorList>
    </citation>
    <scope>NUCLEOTIDE SEQUENCE</scope>
    <source>
        <strain evidence="2">NBRC 16421</strain>
    </source>
</reference>
<comment type="caution">
    <text evidence="2">The sequence shown here is derived from an EMBL/GenBank/DDBJ whole genome shotgun (WGS) entry which is preliminary data.</text>
</comment>
<feature type="transmembrane region" description="Helical" evidence="1">
    <location>
        <begin position="68"/>
        <end position="86"/>
    </location>
</feature>
<sequence length="125" mass="12835">MPGPVYPGFAPSGLFPARGAQPGAASEVPRPIYRELLPITAGKAAIGVLAGTLWMGLFGLLASSARGYVWWTIIAAVLAWPVLAVLTRFGDRGVAAGAAVSTGFGLAIAGLVVAVRSFGGEWLLW</sequence>
<dbReference type="AlphaFoldDB" id="A0A8J3ZBH4"/>
<gene>
    <name evidence="2" type="ORF">Vau01_074030</name>
</gene>
<name>A0A8J3ZBH4_9ACTN</name>
<feature type="transmembrane region" description="Helical" evidence="1">
    <location>
        <begin position="93"/>
        <end position="115"/>
    </location>
</feature>
<dbReference type="Proteomes" id="UP000612585">
    <property type="component" value="Unassembled WGS sequence"/>
</dbReference>
<accession>A0A8J3ZBH4</accession>
<keyword evidence="1" id="KW-0472">Membrane</keyword>
<keyword evidence="1" id="KW-0812">Transmembrane</keyword>
<dbReference type="EMBL" id="BOPG01000049">
    <property type="protein sequence ID" value="GIJ59887.1"/>
    <property type="molecule type" value="Genomic_DNA"/>
</dbReference>
<protein>
    <submittedName>
        <fullName evidence="2">Uncharacterized protein</fullName>
    </submittedName>
</protein>
<keyword evidence="1" id="KW-1133">Transmembrane helix</keyword>
<evidence type="ECO:0000313" key="3">
    <source>
        <dbReference type="Proteomes" id="UP000612585"/>
    </source>
</evidence>
<evidence type="ECO:0000313" key="2">
    <source>
        <dbReference type="EMBL" id="GIJ59887.1"/>
    </source>
</evidence>
<keyword evidence="3" id="KW-1185">Reference proteome</keyword>
<feature type="transmembrane region" description="Helical" evidence="1">
    <location>
        <begin position="44"/>
        <end position="62"/>
    </location>
</feature>
<organism evidence="2 3">
    <name type="scientific">Virgisporangium aurantiacum</name>
    <dbReference type="NCBI Taxonomy" id="175570"/>
    <lineage>
        <taxon>Bacteria</taxon>
        <taxon>Bacillati</taxon>
        <taxon>Actinomycetota</taxon>
        <taxon>Actinomycetes</taxon>
        <taxon>Micromonosporales</taxon>
        <taxon>Micromonosporaceae</taxon>
        <taxon>Virgisporangium</taxon>
    </lineage>
</organism>
<proteinExistence type="predicted"/>
<evidence type="ECO:0000256" key="1">
    <source>
        <dbReference type="SAM" id="Phobius"/>
    </source>
</evidence>